<comment type="caution">
    <text evidence="1">The sequence shown here is derived from an EMBL/GenBank/DDBJ whole genome shotgun (WGS) entry which is preliminary data.</text>
</comment>
<name>A0ABT2HGF1_9MICO</name>
<evidence type="ECO:0000313" key="2">
    <source>
        <dbReference type="Proteomes" id="UP001652264"/>
    </source>
</evidence>
<dbReference type="Proteomes" id="UP001652264">
    <property type="component" value="Unassembled WGS sequence"/>
</dbReference>
<protein>
    <recommendedName>
        <fullName evidence="3">Transcriptional regulator, AbiEi antitoxin, Type IV TA system</fullName>
    </recommendedName>
</protein>
<gene>
    <name evidence="1" type="ORF">NYQ28_07185</name>
</gene>
<dbReference type="EMBL" id="JANVAD010000003">
    <property type="protein sequence ID" value="MCS6522347.1"/>
    <property type="molecule type" value="Genomic_DNA"/>
</dbReference>
<evidence type="ECO:0008006" key="3">
    <source>
        <dbReference type="Google" id="ProtNLM"/>
    </source>
</evidence>
<dbReference type="RefSeq" id="WP_141863115.1">
    <property type="nucleotide sequence ID" value="NZ_BMNV01000006.1"/>
</dbReference>
<organism evidence="1 2">
    <name type="scientific">Curtobacterium citreum</name>
    <dbReference type="NCBI Taxonomy" id="2036"/>
    <lineage>
        <taxon>Bacteria</taxon>
        <taxon>Bacillati</taxon>
        <taxon>Actinomycetota</taxon>
        <taxon>Actinomycetes</taxon>
        <taxon>Micrococcales</taxon>
        <taxon>Microbacteriaceae</taxon>
        <taxon>Curtobacterium</taxon>
    </lineage>
</organism>
<dbReference type="GeneID" id="95325525"/>
<keyword evidence="2" id="KW-1185">Reference proteome</keyword>
<proteinExistence type="predicted"/>
<evidence type="ECO:0000313" key="1">
    <source>
        <dbReference type="EMBL" id="MCS6522347.1"/>
    </source>
</evidence>
<sequence>MTSIPTFRPGRPVVVRRPADLADPVRLFHGAAVERREWEALDALGRRQLVVRSRIAALQRRVVASHRSAGALWGLPELGRWDSRLHVVDPGIAKTHVGRGVVRHAGQIASDEIAELSGTPVTSLLRTVTDIAHTVPLRHGVVVLDHVLHTGHMDRPALQRAFDQRAGRRGNRVARSALDLADAASESPGESSSRVTMRDLRVPPPILQQEFATDAGRFRVDFWWPDVGVVGEFDGRVKYDDRDVLWAEKRREDALRRLPQVSGFARWGMREAGDPVLLAHVLLAAGVPLGRGWAARPR</sequence>
<accession>A0ABT2HGF1</accession>
<reference evidence="1 2" key="1">
    <citation type="submission" date="2022-08" db="EMBL/GenBank/DDBJ databases">
        <title>Taxonomy of Curtobacterium flaccumfaciens.</title>
        <authorList>
            <person name="Osdaghi E."/>
            <person name="Taghavi S.M."/>
            <person name="Hamidizade M."/>
            <person name="Abachi H."/>
            <person name="Fazliarab A."/>
            <person name="Baeyen S."/>
            <person name="Portier P."/>
            <person name="Van Vaerenbergh J."/>
            <person name="Jacques M.-A."/>
        </authorList>
    </citation>
    <scope>NUCLEOTIDE SEQUENCE [LARGE SCALE GENOMIC DNA]</scope>
    <source>
        <strain evidence="1 2">LMG8786T</strain>
    </source>
</reference>